<feature type="region of interest" description="Disordered" evidence="1">
    <location>
        <begin position="1"/>
        <end position="141"/>
    </location>
</feature>
<evidence type="ECO:0000256" key="1">
    <source>
        <dbReference type="SAM" id="MobiDB-lite"/>
    </source>
</evidence>
<proteinExistence type="predicted"/>
<organism evidence="2 3">
    <name type="scientific">Oedothorax gibbosus</name>
    <dbReference type="NCBI Taxonomy" id="931172"/>
    <lineage>
        <taxon>Eukaryota</taxon>
        <taxon>Metazoa</taxon>
        <taxon>Ecdysozoa</taxon>
        <taxon>Arthropoda</taxon>
        <taxon>Chelicerata</taxon>
        <taxon>Arachnida</taxon>
        <taxon>Araneae</taxon>
        <taxon>Araneomorphae</taxon>
        <taxon>Entelegynae</taxon>
        <taxon>Araneoidea</taxon>
        <taxon>Linyphiidae</taxon>
        <taxon>Erigoninae</taxon>
        <taxon>Oedothorax</taxon>
    </lineage>
</organism>
<feature type="compositionally biased region" description="Basic residues" evidence="1">
    <location>
        <begin position="33"/>
        <end position="44"/>
    </location>
</feature>
<feature type="compositionally biased region" description="Basic and acidic residues" evidence="1">
    <location>
        <begin position="195"/>
        <end position="204"/>
    </location>
</feature>
<name>A0AAV6VS29_9ARAC</name>
<evidence type="ECO:0000313" key="3">
    <source>
        <dbReference type="Proteomes" id="UP000827092"/>
    </source>
</evidence>
<feature type="compositionally biased region" description="Low complexity" evidence="1">
    <location>
        <begin position="13"/>
        <end position="27"/>
    </location>
</feature>
<accession>A0AAV6VS29</accession>
<comment type="caution">
    <text evidence="2">The sequence shown here is derived from an EMBL/GenBank/DDBJ whole genome shotgun (WGS) entry which is preliminary data.</text>
</comment>
<feature type="region of interest" description="Disordered" evidence="1">
    <location>
        <begin position="190"/>
        <end position="209"/>
    </location>
</feature>
<dbReference type="AlphaFoldDB" id="A0AAV6VS29"/>
<dbReference type="EMBL" id="JAFNEN010000034">
    <property type="protein sequence ID" value="KAG8198876.1"/>
    <property type="molecule type" value="Genomic_DNA"/>
</dbReference>
<reference evidence="2 3" key="1">
    <citation type="journal article" date="2022" name="Nat. Ecol. Evol.">
        <title>A masculinizing supergene underlies an exaggerated male reproductive morph in a spider.</title>
        <authorList>
            <person name="Hendrickx F."/>
            <person name="De Corte Z."/>
            <person name="Sonet G."/>
            <person name="Van Belleghem S.M."/>
            <person name="Kostlbacher S."/>
            <person name="Vangestel C."/>
        </authorList>
    </citation>
    <scope>NUCLEOTIDE SEQUENCE [LARGE SCALE GENOMIC DNA]</scope>
    <source>
        <strain evidence="2">W744_W776</strain>
    </source>
</reference>
<dbReference type="Proteomes" id="UP000827092">
    <property type="component" value="Unassembled WGS sequence"/>
</dbReference>
<sequence>MEYRRQRSLTYNDSSTSDSSTSSGSDITNEKSRQRKATRKRLRPKFQYQKVTRLVNWRRSGRRRMPTSAWKPDRTPPRRRPSTSDYGDSSRENQDDSSTSESYNDSSTSDSSTSSGSDITMKIPQRRDKKETSPQVPVPKVTRLVNWRRSGDEECNLSLEIRQDSTEKRLRPQVQVPESRLVLVNLRQSEASGDEECHPAERRERRIYK</sequence>
<protein>
    <submittedName>
        <fullName evidence="2">Uncharacterized protein</fullName>
    </submittedName>
</protein>
<gene>
    <name evidence="2" type="ORF">JTE90_015090</name>
</gene>
<evidence type="ECO:0000313" key="2">
    <source>
        <dbReference type="EMBL" id="KAG8198876.1"/>
    </source>
</evidence>
<keyword evidence="3" id="KW-1185">Reference proteome</keyword>
<feature type="compositionally biased region" description="Low complexity" evidence="1">
    <location>
        <begin position="96"/>
        <end position="118"/>
    </location>
</feature>